<dbReference type="AlphaFoldDB" id="A0A645CKG3"/>
<name>A0A645CKG3_9ZZZZ</name>
<comment type="caution">
    <text evidence="1">The sequence shown here is derived from an EMBL/GenBank/DDBJ whole genome shotgun (WGS) entry which is preliminary data.</text>
</comment>
<gene>
    <name evidence="1" type="ORF">SDC9_124459</name>
</gene>
<organism evidence="1">
    <name type="scientific">bioreactor metagenome</name>
    <dbReference type="NCBI Taxonomy" id="1076179"/>
    <lineage>
        <taxon>unclassified sequences</taxon>
        <taxon>metagenomes</taxon>
        <taxon>ecological metagenomes</taxon>
    </lineage>
</organism>
<dbReference type="EMBL" id="VSSQ01027951">
    <property type="protein sequence ID" value="MPM77456.1"/>
    <property type="molecule type" value="Genomic_DNA"/>
</dbReference>
<reference evidence="1" key="1">
    <citation type="submission" date="2019-08" db="EMBL/GenBank/DDBJ databases">
        <authorList>
            <person name="Kucharzyk K."/>
            <person name="Murdoch R.W."/>
            <person name="Higgins S."/>
            <person name="Loffler F."/>
        </authorList>
    </citation>
    <scope>NUCLEOTIDE SEQUENCE</scope>
</reference>
<sequence>MVERYWKKIMAHCNERFIKEEKIRKKSKSEEFAHKLYFINQLIYRISHLIDEKHKKVLINNFFKTRYFRNLDLDEYQVMNYDYHQLCFIFKYSPEALLYSMDKFCDMNKFNKDKVEKFFEIRYREALKEPFNEEQLYFYYAMKLLGFNNMLKREKNLVLQSKNQILISYYLKDKWFENKDIEALKQNSDEECWFQNYHLIVYTPQLLSDLENSINKYLIPKSAFNKITDSEETKMKKSKQRAFYMNFYKNNLECVNSIIRDIEDVKNEIQDYLNLKIEEYEGKYEEELYLN</sequence>
<accession>A0A645CKG3</accession>
<protein>
    <submittedName>
        <fullName evidence="1">Uncharacterized protein</fullName>
    </submittedName>
</protein>
<proteinExistence type="predicted"/>
<evidence type="ECO:0000313" key="1">
    <source>
        <dbReference type="EMBL" id="MPM77456.1"/>
    </source>
</evidence>